<accession>A0A8C3CVV2</accession>
<evidence type="ECO:0000256" key="7">
    <source>
        <dbReference type="SAM" id="MobiDB-lite"/>
    </source>
</evidence>
<reference evidence="8" key="1">
    <citation type="submission" date="2018-09" db="EMBL/GenBank/DDBJ databases">
        <title>Common duck and Muscovy duck high density SNP chip.</title>
        <authorList>
            <person name="Vignal A."/>
            <person name="Thebault N."/>
            <person name="Warren W.C."/>
        </authorList>
    </citation>
    <scope>NUCLEOTIDE SEQUENCE [LARGE SCALE GENOMIC DNA]</scope>
</reference>
<feature type="compositionally biased region" description="Basic residues" evidence="7">
    <location>
        <begin position="441"/>
        <end position="483"/>
    </location>
</feature>
<reference evidence="8" key="3">
    <citation type="submission" date="2025-09" db="UniProtKB">
        <authorList>
            <consortium name="Ensembl"/>
        </authorList>
    </citation>
    <scope>IDENTIFICATION</scope>
</reference>
<keyword evidence="5" id="KW-0539">Nucleus</keyword>
<reference evidence="8" key="2">
    <citation type="submission" date="2025-08" db="UniProtKB">
        <authorList>
            <consortium name="Ensembl"/>
        </authorList>
    </citation>
    <scope>IDENTIFICATION</scope>
</reference>
<feature type="compositionally biased region" description="Pro residues" evidence="7">
    <location>
        <begin position="20"/>
        <end position="30"/>
    </location>
</feature>
<feature type="region of interest" description="Disordered" evidence="7">
    <location>
        <begin position="367"/>
        <end position="483"/>
    </location>
</feature>
<evidence type="ECO:0000256" key="6">
    <source>
        <dbReference type="ARBA" id="ARBA00034666"/>
    </source>
</evidence>
<feature type="region of interest" description="Disordered" evidence="7">
    <location>
        <begin position="1"/>
        <end position="159"/>
    </location>
</feature>
<feature type="region of interest" description="Disordered" evidence="7">
    <location>
        <begin position="556"/>
        <end position="637"/>
    </location>
</feature>
<evidence type="ECO:0000256" key="3">
    <source>
        <dbReference type="ARBA" id="ARBA00018147"/>
    </source>
</evidence>
<evidence type="ECO:0000256" key="2">
    <source>
        <dbReference type="ARBA" id="ARBA00009534"/>
    </source>
</evidence>
<feature type="compositionally biased region" description="Basic and acidic residues" evidence="7">
    <location>
        <begin position="367"/>
        <end position="376"/>
    </location>
</feature>
<proteinExistence type="inferred from homology"/>
<evidence type="ECO:0000256" key="5">
    <source>
        <dbReference type="ARBA" id="ARBA00023242"/>
    </source>
</evidence>
<feature type="compositionally biased region" description="Basic and acidic residues" evidence="7">
    <location>
        <begin position="1"/>
        <end position="10"/>
    </location>
</feature>
<evidence type="ECO:0000256" key="4">
    <source>
        <dbReference type="ARBA" id="ARBA00022553"/>
    </source>
</evidence>
<comment type="similarity">
    <text evidence="2">Belongs to the RSRP family.</text>
</comment>
<feature type="compositionally biased region" description="Low complexity" evidence="7">
    <location>
        <begin position="39"/>
        <end position="62"/>
    </location>
</feature>
<protein>
    <recommendedName>
        <fullName evidence="3">Arginine/serine-rich protein 1</fullName>
    </recommendedName>
</protein>
<sequence>MAQRPEELGRQTEAFLSRHSPPPPPPPPARRPARPRRPPSGAEASRAPTDSAAQAASGAPAALPSPRPGPSGGAAGREGGGGERRRTAANCPVPSRPAPRPSRPRARSGVRAPSPAAGGSEGAQPAWGALCARAAPRAPRAEDGATARRRTSATSASSGIALCKRLSERGAGRGAGVQYARAPRQPASGRGRVRTAGLGASAGGGFWKLRSGPGPGPQRRVPAGSVWHRTSRCGSEPAGAGVGRRNRAGPGAGCRWCEGRVLPLCARRAGSGAGRAQAAAGGSLRGIARRPAGPCCRGEAARVACGSSGENAFYGMETGYYRTTIKTESDSESICMEEVTVKKTDDMADFMDDLKFSSPKKRYSCLRSERGCDRSSRRSSSRSSCSLQSSSSTSSSASSRSWSRSRSKSRVRRNSSQRYRRYSRSYSRSRSRSRGYMSYRGRYRARHSRRYHRSPRSRSRSRSWSRGRSYYRRSYSRSRSHSRGRRYYGFGRTVYPEVYRNWRSRSHTRSRSRSPLHLSEKEKRELLEIAKANAAKALGTDNIVLPASLKILTPSKETNNIKQEHEDSGESDEQPRRLTEDRTKSGMERATTQRSISFSPNNTMAKPVLQRPASHVVKEPSISPGREDDKKGSPYGQWVPVKKEEKKTFLNFSPKCALFRAR</sequence>
<comment type="function">
    <text evidence="6">Probably acts as a spliceosomal factor that contributes to spliceosome assembly and regulates the isoform switching of proteins such as PARP6.</text>
</comment>
<feature type="compositionally biased region" description="Basic residues" evidence="7">
    <location>
        <begin position="403"/>
        <end position="433"/>
    </location>
</feature>
<dbReference type="GO" id="GO:0005634">
    <property type="term" value="C:nucleus"/>
    <property type="evidence" value="ECO:0007669"/>
    <property type="project" value="UniProtKB-SubCell"/>
</dbReference>
<evidence type="ECO:0000256" key="1">
    <source>
        <dbReference type="ARBA" id="ARBA00004123"/>
    </source>
</evidence>
<dbReference type="InterPro" id="IPR029656">
    <property type="entry name" value="RSRP1"/>
</dbReference>
<keyword evidence="4" id="KW-0597">Phosphoprotein</keyword>
<dbReference type="PANTHER" id="PTHR47622">
    <property type="entry name" value="ARGININE/SERINE-RICH PROTEIN 1"/>
    <property type="match status" value="1"/>
</dbReference>
<feature type="compositionally biased region" description="Low complexity" evidence="7">
    <location>
        <begin position="381"/>
        <end position="402"/>
    </location>
</feature>
<feature type="compositionally biased region" description="Basic and acidic residues" evidence="7">
    <location>
        <begin position="562"/>
        <end position="587"/>
    </location>
</feature>
<dbReference type="Proteomes" id="UP000694556">
    <property type="component" value="Chromosome 24"/>
</dbReference>
<organism evidence="8 9">
    <name type="scientific">Cairina moschata</name>
    <name type="common">Muscovy duck</name>
    <dbReference type="NCBI Taxonomy" id="8855"/>
    <lineage>
        <taxon>Eukaryota</taxon>
        <taxon>Metazoa</taxon>
        <taxon>Chordata</taxon>
        <taxon>Craniata</taxon>
        <taxon>Vertebrata</taxon>
        <taxon>Euteleostomi</taxon>
        <taxon>Archelosauria</taxon>
        <taxon>Archosauria</taxon>
        <taxon>Dinosauria</taxon>
        <taxon>Saurischia</taxon>
        <taxon>Theropoda</taxon>
        <taxon>Coelurosauria</taxon>
        <taxon>Aves</taxon>
        <taxon>Neognathae</taxon>
        <taxon>Galloanserae</taxon>
        <taxon>Anseriformes</taxon>
        <taxon>Anatidae</taxon>
        <taxon>Anatinae</taxon>
        <taxon>Cairina</taxon>
    </lineage>
</organism>
<dbReference type="Ensembl" id="ENSCMMT00000028633.1">
    <property type="protein sequence ID" value="ENSCMMP00000026192.1"/>
    <property type="gene ID" value="ENSCMMG00000016168.1"/>
</dbReference>
<dbReference type="AlphaFoldDB" id="A0A8C3CVV2"/>
<name>A0A8C3CVV2_CAIMO</name>
<comment type="subcellular location">
    <subcellularLocation>
        <location evidence="1">Nucleus</location>
    </subcellularLocation>
</comment>
<evidence type="ECO:0000313" key="8">
    <source>
        <dbReference type="Ensembl" id="ENSCMMP00000026192.1"/>
    </source>
</evidence>
<dbReference type="PANTHER" id="PTHR47622:SF1">
    <property type="entry name" value="ARGININE_SERINE-RICH PROTEIN 1"/>
    <property type="match status" value="1"/>
</dbReference>
<dbReference type="Pfam" id="PF17069">
    <property type="entry name" value="RSRP"/>
    <property type="match status" value="1"/>
</dbReference>
<keyword evidence="9" id="KW-1185">Reference proteome</keyword>
<evidence type="ECO:0000313" key="9">
    <source>
        <dbReference type="Proteomes" id="UP000694556"/>
    </source>
</evidence>
<feature type="compositionally biased region" description="Low complexity" evidence="7">
    <location>
        <begin position="109"/>
        <end position="138"/>
    </location>
</feature>
<feature type="compositionally biased region" description="Gly residues" evidence="7">
    <location>
        <begin position="70"/>
        <end position="79"/>
    </location>
</feature>
<feature type="region of interest" description="Disordered" evidence="7">
    <location>
        <begin position="172"/>
        <end position="249"/>
    </location>
</feature>
<feature type="compositionally biased region" description="Polar residues" evidence="7">
    <location>
        <begin position="590"/>
        <end position="604"/>
    </location>
</feature>